<proteinExistence type="predicted"/>
<dbReference type="PATRIC" id="fig|1217671.3.peg.321"/>
<dbReference type="EMBL" id="APOL01000011">
    <property type="protein sequence ID" value="ENU34564.1"/>
    <property type="molecule type" value="Genomic_DNA"/>
</dbReference>
<gene>
    <name evidence="2" type="ORF">F989_00332</name>
</gene>
<evidence type="ECO:0000256" key="1">
    <source>
        <dbReference type="SAM" id="Phobius"/>
    </source>
</evidence>
<sequence>MQDRLISAFMYAIAGIILGIGIAITWGVHVNSTTSSALIIFNTALLCAVLGFVFPNQIQRLFTWLWKFFSN</sequence>
<dbReference type="AlphaFoldDB" id="N8RM27"/>
<evidence type="ECO:0000313" key="3">
    <source>
        <dbReference type="Proteomes" id="UP000018426"/>
    </source>
</evidence>
<feature type="transmembrane region" description="Helical" evidence="1">
    <location>
        <begin position="9"/>
        <end position="29"/>
    </location>
</feature>
<protein>
    <submittedName>
        <fullName evidence="2">Uncharacterized protein</fullName>
    </submittedName>
</protein>
<keyword evidence="1" id="KW-1133">Transmembrane helix</keyword>
<keyword evidence="1" id="KW-0812">Transmembrane</keyword>
<dbReference type="GeneID" id="99690328"/>
<keyword evidence="1" id="KW-0472">Membrane</keyword>
<dbReference type="STRING" id="134533.GCA_001485085_00879"/>
<evidence type="ECO:0000313" key="2">
    <source>
        <dbReference type="EMBL" id="ENU34564.1"/>
    </source>
</evidence>
<comment type="caution">
    <text evidence="2">The sequence shown here is derived from an EMBL/GenBank/DDBJ whole genome shotgun (WGS) entry which is preliminary data.</text>
</comment>
<feature type="transmembrane region" description="Helical" evidence="1">
    <location>
        <begin position="35"/>
        <end position="54"/>
    </location>
</feature>
<dbReference type="HOGENOM" id="CLU_200917_0_0_6"/>
<organism evidence="2 3">
    <name type="scientific">Acinetobacter parvus NIPH 1103</name>
    <dbReference type="NCBI Taxonomy" id="1217671"/>
    <lineage>
        <taxon>Bacteria</taxon>
        <taxon>Pseudomonadati</taxon>
        <taxon>Pseudomonadota</taxon>
        <taxon>Gammaproteobacteria</taxon>
        <taxon>Moraxellales</taxon>
        <taxon>Moraxellaceae</taxon>
        <taxon>Acinetobacter</taxon>
    </lineage>
</organism>
<dbReference type="RefSeq" id="WP_004676644.1">
    <property type="nucleotide sequence ID" value="NZ_KB849224.1"/>
</dbReference>
<dbReference type="Proteomes" id="UP000018426">
    <property type="component" value="Unassembled WGS sequence"/>
</dbReference>
<name>N8RM27_9GAMM</name>
<reference evidence="2 3" key="1">
    <citation type="submission" date="2013-02" db="EMBL/GenBank/DDBJ databases">
        <title>The Genome Sequence of Acinetobacter parvus NIPH 1103.</title>
        <authorList>
            <consortium name="The Broad Institute Genome Sequencing Platform"/>
            <consortium name="The Broad Institute Genome Sequencing Center for Infectious Disease"/>
            <person name="Cerqueira G."/>
            <person name="Feldgarden M."/>
            <person name="Courvalin P."/>
            <person name="Perichon B."/>
            <person name="Grillot-Courvalin C."/>
            <person name="Clermont D."/>
            <person name="Rocha E."/>
            <person name="Yoon E.-J."/>
            <person name="Nemec A."/>
            <person name="Walker B."/>
            <person name="Young S.K."/>
            <person name="Zeng Q."/>
            <person name="Gargeya S."/>
            <person name="Fitzgerald M."/>
            <person name="Haas B."/>
            <person name="Abouelleil A."/>
            <person name="Alvarado L."/>
            <person name="Arachchi H.M."/>
            <person name="Berlin A.M."/>
            <person name="Chapman S.B."/>
            <person name="Dewar J."/>
            <person name="Goldberg J."/>
            <person name="Griggs A."/>
            <person name="Gujja S."/>
            <person name="Hansen M."/>
            <person name="Howarth C."/>
            <person name="Imamovic A."/>
            <person name="Larimer J."/>
            <person name="McCowan C."/>
            <person name="Murphy C."/>
            <person name="Neiman D."/>
            <person name="Pearson M."/>
            <person name="Priest M."/>
            <person name="Roberts A."/>
            <person name="Saif S."/>
            <person name="Shea T."/>
            <person name="Sisk P."/>
            <person name="Sykes S."/>
            <person name="Wortman J."/>
            <person name="Nusbaum C."/>
            <person name="Birren B."/>
        </authorList>
    </citation>
    <scope>NUCLEOTIDE SEQUENCE [LARGE SCALE GENOMIC DNA]</scope>
    <source>
        <strain evidence="2 3">NIPH 1103</strain>
    </source>
</reference>
<accession>N8RM27</accession>